<dbReference type="AlphaFoldDB" id="A0A195C4E6"/>
<accession>A0A195C4E6</accession>
<reference evidence="2 3" key="1">
    <citation type="submission" date="2016-03" db="EMBL/GenBank/DDBJ databases">
        <title>Cyphomyrmex costatus WGS genome.</title>
        <authorList>
            <person name="Nygaard S."/>
            <person name="Hu H."/>
            <person name="Boomsma J."/>
            <person name="Zhang G."/>
        </authorList>
    </citation>
    <scope>NUCLEOTIDE SEQUENCE [LARGE SCALE GENOMIC DNA]</scope>
    <source>
        <strain evidence="2">MS0001</strain>
        <tissue evidence="2">Whole body</tissue>
    </source>
</reference>
<gene>
    <name evidence="2" type="ORF">ALC62_13913</name>
</gene>
<keyword evidence="1" id="KW-0812">Transmembrane</keyword>
<keyword evidence="3" id="KW-1185">Reference proteome</keyword>
<keyword evidence="1" id="KW-0472">Membrane</keyword>
<evidence type="ECO:0000313" key="2">
    <source>
        <dbReference type="EMBL" id="KYM95485.1"/>
    </source>
</evidence>
<dbReference type="Proteomes" id="UP000078542">
    <property type="component" value="Unassembled WGS sequence"/>
</dbReference>
<organism evidence="2 3">
    <name type="scientific">Cyphomyrmex costatus</name>
    <dbReference type="NCBI Taxonomy" id="456900"/>
    <lineage>
        <taxon>Eukaryota</taxon>
        <taxon>Metazoa</taxon>
        <taxon>Ecdysozoa</taxon>
        <taxon>Arthropoda</taxon>
        <taxon>Hexapoda</taxon>
        <taxon>Insecta</taxon>
        <taxon>Pterygota</taxon>
        <taxon>Neoptera</taxon>
        <taxon>Endopterygota</taxon>
        <taxon>Hymenoptera</taxon>
        <taxon>Apocrita</taxon>
        <taxon>Aculeata</taxon>
        <taxon>Formicoidea</taxon>
        <taxon>Formicidae</taxon>
        <taxon>Myrmicinae</taxon>
        <taxon>Cyphomyrmex</taxon>
    </lineage>
</organism>
<proteinExistence type="predicted"/>
<protein>
    <submittedName>
        <fullName evidence="2">Uncharacterized protein</fullName>
    </submittedName>
</protein>
<evidence type="ECO:0000313" key="3">
    <source>
        <dbReference type="Proteomes" id="UP000078542"/>
    </source>
</evidence>
<evidence type="ECO:0000256" key="1">
    <source>
        <dbReference type="SAM" id="Phobius"/>
    </source>
</evidence>
<name>A0A195C4E6_9HYME</name>
<keyword evidence="1" id="KW-1133">Transmembrane helix</keyword>
<dbReference type="EMBL" id="KQ978292">
    <property type="protein sequence ID" value="KYM95485.1"/>
    <property type="molecule type" value="Genomic_DNA"/>
</dbReference>
<feature type="transmembrane region" description="Helical" evidence="1">
    <location>
        <begin position="324"/>
        <end position="343"/>
    </location>
</feature>
<sequence>MHLVNVLGRDPASVTPFLWSSSSSSSSSLSSPVTSSTIWPAPLLSSVLFRRFPPFLRRRVGGKPRCRRARDHSMPTLSVLNGMILSLEYSESAMGVFHDVTNSYISLYCPAALFTVQRITLTNSRYLSSRFISHPINTLPDNARCAVPTIRYPAMKCSCFYSEVKFVSRREARIYIAACVSEIYYFARDFELYRRCVYAMWTKTEELDHASLSTFFHVLITSGLRGSGRVVWCKEHVITRSSAIDSSVPHRCLSPRSVRVEEIQRSPFCAINALFAQSIPSTYLLPLTRSYSPLHRVNQSHGEGRRNEGWFELVRRRAQEGEILCIYVYIYIYICTYIIYVYARPTNQSVIQPTERLLSIGPYRAIGLL</sequence>